<sequence>MRRLEYKDAKSHKFWELQVEGEAYTVRYGKVGTDGQTQTKTCASPAKAEAEAEKKLRSKVKKGYVEVELDAKAVAARAAAESARNPELEAAIFDDPSDDAAWQVYGDWLQERDDAHGELISLDLQRATAKGATKTKLDARIEQLEAEHRKTWLGAGLAKHLAHKGIGDIAQLEWSRGYVVSATIGGSDRDWTGPSPDTILRALVKSPVSTFLRELTIGTSYDDDDWMGRMDKNVQAITKAGRLEALTQLSVTDTGDYWDISSTVVGDIGKVLPVVPRLRSLSLRGNQINIAKLEHAKLESVSIVTGGLPGKTARAVGRCKLPELTRLVVYFGSNNYGASGSISDIQPLLTGKGVPKLRYLGLCNAEFQDAIAQELANSPLLAQLTGVDMSLGTMTDAGAGQILKAAKKFAHLERLDLRKNFISAEVCAQLKAALPQVEVGGQEPPSEYEGQLYYYVSVGE</sequence>
<dbReference type="Proteomes" id="UP000237968">
    <property type="component" value="Unassembled WGS sequence"/>
</dbReference>
<dbReference type="EMBL" id="PVNK01000188">
    <property type="protein sequence ID" value="PRP93277.1"/>
    <property type="molecule type" value="Genomic_DNA"/>
</dbReference>
<dbReference type="InterPro" id="IPR014338">
    <property type="entry name" value="CHP02996_rpt-companion-dom"/>
</dbReference>
<feature type="domain" description="WGR" evidence="1">
    <location>
        <begin position="1"/>
        <end position="78"/>
    </location>
</feature>
<dbReference type="RefSeq" id="WP_106393650.1">
    <property type="nucleotide sequence ID" value="NZ_PVNK01000188.1"/>
</dbReference>
<dbReference type="PROSITE" id="PS51977">
    <property type="entry name" value="WGR"/>
    <property type="match status" value="1"/>
</dbReference>
<dbReference type="AlphaFoldDB" id="A0A2S9XKB6"/>
<dbReference type="CDD" id="cd07996">
    <property type="entry name" value="WGR_MMR_like"/>
    <property type="match status" value="1"/>
</dbReference>
<dbReference type="NCBIfam" id="TIGR02996">
    <property type="entry name" value="rpt_mate_G_obs"/>
    <property type="match status" value="1"/>
</dbReference>
<reference evidence="2 3" key="1">
    <citation type="submission" date="2018-03" db="EMBL/GenBank/DDBJ databases">
        <title>Draft Genome Sequences of the Obligatory Marine Myxobacteria Enhygromyxa salina SWB005.</title>
        <authorList>
            <person name="Poehlein A."/>
            <person name="Moghaddam J.A."/>
            <person name="Harms H."/>
            <person name="Alanjari M."/>
            <person name="Koenig G.M."/>
            <person name="Daniel R."/>
            <person name="Schaeberle T.F."/>
        </authorList>
    </citation>
    <scope>NUCLEOTIDE SEQUENCE [LARGE SCALE GENOMIC DNA]</scope>
    <source>
        <strain evidence="2 3">SWB005</strain>
    </source>
</reference>
<dbReference type="InterPro" id="IPR050458">
    <property type="entry name" value="LolB"/>
</dbReference>
<gene>
    <name evidence="2" type="ORF">ENSA5_43720</name>
</gene>
<name>A0A2S9XKB6_9BACT</name>
<evidence type="ECO:0000313" key="2">
    <source>
        <dbReference type="EMBL" id="PRP93277.1"/>
    </source>
</evidence>
<protein>
    <submittedName>
        <fullName evidence="2">WGR domain protein</fullName>
    </submittedName>
</protein>
<organism evidence="2 3">
    <name type="scientific">Enhygromyxa salina</name>
    <dbReference type="NCBI Taxonomy" id="215803"/>
    <lineage>
        <taxon>Bacteria</taxon>
        <taxon>Pseudomonadati</taxon>
        <taxon>Myxococcota</taxon>
        <taxon>Polyangia</taxon>
        <taxon>Nannocystales</taxon>
        <taxon>Nannocystaceae</taxon>
        <taxon>Enhygromyxa</taxon>
    </lineage>
</organism>
<proteinExistence type="predicted"/>
<dbReference type="OrthoDB" id="9781345at2"/>
<dbReference type="SUPFAM" id="SSF142921">
    <property type="entry name" value="WGR domain-like"/>
    <property type="match status" value="1"/>
</dbReference>
<dbReference type="SUPFAM" id="SSF52047">
    <property type="entry name" value="RNI-like"/>
    <property type="match status" value="1"/>
</dbReference>
<dbReference type="PANTHER" id="PTHR30634:SF13">
    <property type="entry name" value="PROTEIN YEHF"/>
    <property type="match status" value="1"/>
</dbReference>
<dbReference type="Pfam" id="PF05406">
    <property type="entry name" value="WGR"/>
    <property type="match status" value="1"/>
</dbReference>
<dbReference type="Gene3D" id="3.80.10.10">
    <property type="entry name" value="Ribonuclease Inhibitor"/>
    <property type="match status" value="1"/>
</dbReference>
<dbReference type="InterPro" id="IPR036930">
    <property type="entry name" value="WGR_dom_sf"/>
</dbReference>
<dbReference type="InterPro" id="IPR032675">
    <property type="entry name" value="LRR_dom_sf"/>
</dbReference>
<keyword evidence="3" id="KW-1185">Reference proteome</keyword>
<dbReference type="Gene3D" id="2.20.140.10">
    <property type="entry name" value="WGR domain"/>
    <property type="match status" value="1"/>
</dbReference>
<evidence type="ECO:0000313" key="3">
    <source>
        <dbReference type="Proteomes" id="UP000237968"/>
    </source>
</evidence>
<dbReference type="InterPro" id="IPR049809">
    <property type="entry name" value="YehF/YfeS-like_WGR"/>
</dbReference>
<dbReference type="InterPro" id="IPR008893">
    <property type="entry name" value="WGR_domain"/>
</dbReference>
<accession>A0A2S9XKB6</accession>
<evidence type="ECO:0000259" key="1">
    <source>
        <dbReference type="PROSITE" id="PS51977"/>
    </source>
</evidence>
<dbReference type="SMART" id="SM00773">
    <property type="entry name" value="WGR"/>
    <property type="match status" value="1"/>
</dbReference>
<dbReference type="PANTHER" id="PTHR30634">
    <property type="entry name" value="OUTER MEMBRANE LOLAB LIPOPROTEIN INSERTION APPARATUS"/>
    <property type="match status" value="1"/>
</dbReference>
<comment type="caution">
    <text evidence="2">The sequence shown here is derived from an EMBL/GenBank/DDBJ whole genome shotgun (WGS) entry which is preliminary data.</text>
</comment>